<comment type="caution">
    <text evidence="2">The sequence shown here is derived from an EMBL/GenBank/DDBJ whole genome shotgun (WGS) entry which is preliminary data.</text>
</comment>
<protein>
    <submittedName>
        <fullName evidence="2">Uncharacterized protein</fullName>
    </submittedName>
</protein>
<organism evidence="2">
    <name type="scientific">Tanacetum cinerariifolium</name>
    <name type="common">Dalmatian daisy</name>
    <name type="synonym">Chrysanthemum cinerariifolium</name>
    <dbReference type="NCBI Taxonomy" id="118510"/>
    <lineage>
        <taxon>Eukaryota</taxon>
        <taxon>Viridiplantae</taxon>
        <taxon>Streptophyta</taxon>
        <taxon>Embryophyta</taxon>
        <taxon>Tracheophyta</taxon>
        <taxon>Spermatophyta</taxon>
        <taxon>Magnoliopsida</taxon>
        <taxon>eudicotyledons</taxon>
        <taxon>Gunneridae</taxon>
        <taxon>Pentapetalae</taxon>
        <taxon>asterids</taxon>
        <taxon>campanulids</taxon>
        <taxon>Asterales</taxon>
        <taxon>Asteraceae</taxon>
        <taxon>Asteroideae</taxon>
        <taxon>Anthemideae</taxon>
        <taxon>Anthemidinae</taxon>
        <taxon>Tanacetum</taxon>
    </lineage>
</organism>
<feature type="region of interest" description="Disordered" evidence="1">
    <location>
        <begin position="1"/>
        <end position="30"/>
    </location>
</feature>
<name>A0A699GE82_TANCI</name>
<feature type="region of interest" description="Disordered" evidence="1">
    <location>
        <begin position="244"/>
        <end position="265"/>
    </location>
</feature>
<reference evidence="2" key="1">
    <citation type="journal article" date="2019" name="Sci. Rep.">
        <title>Draft genome of Tanacetum cinerariifolium, the natural source of mosquito coil.</title>
        <authorList>
            <person name="Yamashiro T."/>
            <person name="Shiraishi A."/>
            <person name="Satake H."/>
            <person name="Nakayama K."/>
        </authorList>
    </citation>
    <scope>NUCLEOTIDE SEQUENCE</scope>
</reference>
<gene>
    <name evidence="2" type="ORF">Tci_000130</name>
</gene>
<accession>A0A699GE82</accession>
<dbReference type="EMBL" id="BKCJ010000001">
    <property type="protein sequence ID" value="GEU28152.1"/>
    <property type="molecule type" value="Genomic_DNA"/>
</dbReference>
<sequence length="467" mass="50907">MPHVPAFPSRRPRAFPENHPAGHRRRADAGHGRAPWLRFLDAADLAGQRLDPRNLFAGHGAAKPAVGRVRPVCRHGGRPLRHHARGAGRRVELYGRPGVDGAGHRSHPVRDRLRRVHRPRSGVYGLRRRQRHHRPRGPGRQTVVGVRHLGRGQLVRPVRADAHRAATDFRRRLAACLLRAGGLAGSADGADGVLPARAGRGAWRRPAPEHCRSIWRSSAQPLVPAAGRRLFRLRLPAGVHRRAPARVPEGQGRGRSQCGGAGAGADRPVQHRRLVLRGQARRPAAQALPAVRDLFCAGRRHWPVRAAAVICHVGVPVCSGDGRAVAVHGTAHQRHHCRHFRRQAHVDAGGDAMTWCGGFRLRWACWRGWSTCRSTNARWCAAGCGRRDARLAMAGGGRASFGAGVHGVSAAGVCSGSGESGVYVFLVPMTDQRVAAASDFEELLAPTQPPRQVGLHRRRLFRRARVQ</sequence>
<feature type="compositionally biased region" description="Gly residues" evidence="1">
    <location>
        <begin position="251"/>
        <end position="263"/>
    </location>
</feature>
<proteinExistence type="predicted"/>
<dbReference type="AlphaFoldDB" id="A0A699GE82"/>
<evidence type="ECO:0000256" key="1">
    <source>
        <dbReference type="SAM" id="MobiDB-lite"/>
    </source>
</evidence>
<evidence type="ECO:0000313" key="2">
    <source>
        <dbReference type="EMBL" id="GEU28152.1"/>
    </source>
</evidence>